<evidence type="ECO:0000313" key="3">
    <source>
        <dbReference type="Proteomes" id="UP000015388"/>
    </source>
</evidence>
<gene>
    <name evidence="2" type="ORF">B841_03745</name>
</gene>
<feature type="transmembrane region" description="Helical" evidence="1">
    <location>
        <begin position="57"/>
        <end position="75"/>
    </location>
</feature>
<dbReference type="OrthoDB" id="4410589at2"/>
<dbReference type="Proteomes" id="UP000015388">
    <property type="component" value="Chromosome"/>
</dbReference>
<keyword evidence="3" id="KW-1185">Reference proteome</keyword>
<feature type="transmembrane region" description="Helical" evidence="1">
    <location>
        <begin position="32"/>
        <end position="51"/>
    </location>
</feature>
<protein>
    <submittedName>
        <fullName evidence="2">Uncharacterized protein</fullName>
    </submittedName>
</protein>
<dbReference type="eggNOG" id="ENOG5032A8Q">
    <property type="taxonomic scope" value="Bacteria"/>
</dbReference>
<dbReference type="STRING" id="1224163.B841_03745"/>
<dbReference type="HOGENOM" id="CLU_127547_0_0_11"/>
<keyword evidence="1" id="KW-1133">Transmembrane helix</keyword>
<keyword evidence="1" id="KW-0472">Membrane</keyword>
<feature type="transmembrane region" description="Helical" evidence="1">
    <location>
        <begin position="139"/>
        <end position="161"/>
    </location>
</feature>
<evidence type="ECO:0000256" key="1">
    <source>
        <dbReference type="SAM" id="Phobius"/>
    </source>
</evidence>
<reference evidence="2 3" key="1">
    <citation type="submission" date="2012-11" db="EMBL/GenBank/DDBJ databases">
        <title>The complete genome sequence of Corynebacterium maris Coryn-1 (=DSM 45190).</title>
        <authorList>
            <person name="Schaffert L."/>
            <person name="Albersmeier A."/>
            <person name="Kalinowski J."/>
            <person name="Ruckert C."/>
        </authorList>
    </citation>
    <scope>NUCLEOTIDE SEQUENCE [LARGE SCALE GENOMIC DNA]</scope>
    <source>
        <strain evidence="3">Coryn-1</strain>
    </source>
</reference>
<proteinExistence type="predicted"/>
<dbReference type="PATRIC" id="fig|1224163.3.peg.751"/>
<name>S5ST46_9CORY</name>
<dbReference type="EMBL" id="CP003924">
    <property type="protein sequence ID" value="AGS34232.1"/>
    <property type="molecule type" value="Genomic_DNA"/>
</dbReference>
<dbReference type="RefSeq" id="WP_020934165.1">
    <property type="nucleotide sequence ID" value="NC_021915.1"/>
</dbReference>
<evidence type="ECO:0000313" key="2">
    <source>
        <dbReference type="EMBL" id="AGS34232.1"/>
    </source>
</evidence>
<organism evidence="2 3">
    <name type="scientific">Corynebacterium maris DSM 45190</name>
    <dbReference type="NCBI Taxonomy" id="1224163"/>
    <lineage>
        <taxon>Bacteria</taxon>
        <taxon>Bacillati</taxon>
        <taxon>Actinomycetota</taxon>
        <taxon>Actinomycetes</taxon>
        <taxon>Mycobacteriales</taxon>
        <taxon>Corynebacteriaceae</taxon>
        <taxon>Corynebacterium</taxon>
    </lineage>
</organism>
<dbReference type="AlphaFoldDB" id="S5ST46"/>
<dbReference type="KEGG" id="cmd:B841_03745"/>
<feature type="transmembrane region" description="Helical" evidence="1">
    <location>
        <begin position="105"/>
        <end position="127"/>
    </location>
</feature>
<accession>S5ST46</accession>
<keyword evidence="1" id="KW-0812">Transmembrane</keyword>
<sequence length="171" mass="19099">MPETTLQERYWNYVTSDGPTFPRLRNPRATKALITTYAVMMAAAIVFQLAMFRWPHAVWLFLVCLVIALVAWTVLRSTIGVRDAAPRDRLDDYESEVLAVWRQRALNVLLVLLFIGALTIFTVSTFFSGALSPATVGTVAGLFMLYSSSIVSTLPAVGYALTFNRDADEER</sequence>